<evidence type="ECO:0000313" key="4">
    <source>
        <dbReference type="Proteomes" id="UP000217790"/>
    </source>
</evidence>
<dbReference type="EMBL" id="KZ293658">
    <property type="protein sequence ID" value="PBK92432.1"/>
    <property type="molecule type" value="Genomic_DNA"/>
</dbReference>
<dbReference type="Proteomes" id="UP000217790">
    <property type="component" value="Unassembled WGS sequence"/>
</dbReference>
<sequence>MVGCKMLFDISSALSVAKEDQSIFGGMNIIFSGDFAQLLPVRDRKLYGRITDFSSSQYGQDQVAGKLLWLSIDMVVILHEIWRQKGSENAAFIELLGHLRSGKCTSADNDLFSTCLLSCVKPDWSKQPWLTTPLVVPQNDVKDAFNEQMAHRFAQEHGRELHYYYALD</sequence>
<dbReference type="GO" id="GO:0016887">
    <property type="term" value="F:ATP hydrolysis activity"/>
    <property type="evidence" value="ECO:0007669"/>
    <property type="project" value="RHEA"/>
</dbReference>
<dbReference type="SUPFAM" id="SSF52540">
    <property type="entry name" value="P-loop containing nucleoside triphosphate hydrolases"/>
    <property type="match status" value="1"/>
</dbReference>
<keyword evidence="1" id="KW-0227">DNA damage</keyword>
<keyword evidence="1" id="KW-0378">Hydrolase</keyword>
<dbReference type="EC" id="5.6.2.3" evidence="1"/>
<dbReference type="GO" id="GO:0006281">
    <property type="term" value="P:DNA repair"/>
    <property type="evidence" value="ECO:0007669"/>
    <property type="project" value="UniProtKB-KW"/>
</dbReference>
<dbReference type="PANTHER" id="PTHR47642">
    <property type="entry name" value="ATP-DEPENDENT DNA HELICASE"/>
    <property type="match status" value="1"/>
</dbReference>
<keyword evidence="1" id="KW-0547">Nucleotide-binding</keyword>
<dbReference type="GO" id="GO:0006310">
    <property type="term" value="P:DNA recombination"/>
    <property type="evidence" value="ECO:0007669"/>
    <property type="project" value="UniProtKB-KW"/>
</dbReference>
<organism evidence="3 4">
    <name type="scientific">Armillaria gallica</name>
    <name type="common">Bulbous honey fungus</name>
    <name type="synonym">Armillaria bulbosa</name>
    <dbReference type="NCBI Taxonomy" id="47427"/>
    <lineage>
        <taxon>Eukaryota</taxon>
        <taxon>Fungi</taxon>
        <taxon>Dikarya</taxon>
        <taxon>Basidiomycota</taxon>
        <taxon>Agaricomycotina</taxon>
        <taxon>Agaricomycetes</taxon>
        <taxon>Agaricomycetidae</taxon>
        <taxon>Agaricales</taxon>
        <taxon>Marasmiineae</taxon>
        <taxon>Physalacriaceae</taxon>
        <taxon>Armillaria</taxon>
    </lineage>
</organism>
<accession>A0A2H3DLS6</accession>
<comment type="similarity">
    <text evidence="1">Belongs to the helicase family.</text>
</comment>
<keyword evidence="1" id="KW-0347">Helicase</keyword>
<feature type="non-terminal residue" evidence="3">
    <location>
        <position position="168"/>
    </location>
</feature>
<dbReference type="GO" id="GO:0043139">
    <property type="term" value="F:5'-3' DNA helicase activity"/>
    <property type="evidence" value="ECO:0007669"/>
    <property type="project" value="UniProtKB-EC"/>
</dbReference>
<evidence type="ECO:0000256" key="1">
    <source>
        <dbReference type="RuleBase" id="RU363044"/>
    </source>
</evidence>
<proteinExistence type="inferred from homology"/>
<evidence type="ECO:0000313" key="3">
    <source>
        <dbReference type="EMBL" id="PBK92432.1"/>
    </source>
</evidence>
<dbReference type="InParanoid" id="A0A2H3DLS6"/>
<dbReference type="InterPro" id="IPR027417">
    <property type="entry name" value="P-loop_NTPase"/>
</dbReference>
<comment type="cofactor">
    <cofactor evidence="1">
        <name>Mg(2+)</name>
        <dbReference type="ChEBI" id="CHEBI:18420"/>
    </cofactor>
</comment>
<gene>
    <name evidence="3" type="ORF">ARMGADRAFT_855278</name>
</gene>
<dbReference type="InterPro" id="IPR010285">
    <property type="entry name" value="DNA_helicase_pif1-like_DEAD"/>
</dbReference>
<reference evidence="4" key="1">
    <citation type="journal article" date="2017" name="Nat. Ecol. Evol.">
        <title>Genome expansion and lineage-specific genetic innovations in the forest pathogenic fungi Armillaria.</title>
        <authorList>
            <person name="Sipos G."/>
            <person name="Prasanna A.N."/>
            <person name="Walter M.C."/>
            <person name="O'Connor E."/>
            <person name="Balint B."/>
            <person name="Krizsan K."/>
            <person name="Kiss B."/>
            <person name="Hess J."/>
            <person name="Varga T."/>
            <person name="Slot J."/>
            <person name="Riley R."/>
            <person name="Boka B."/>
            <person name="Rigling D."/>
            <person name="Barry K."/>
            <person name="Lee J."/>
            <person name="Mihaltcheva S."/>
            <person name="LaButti K."/>
            <person name="Lipzen A."/>
            <person name="Waldron R."/>
            <person name="Moloney N.M."/>
            <person name="Sperisen C."/>
            <person name="Kredics L."/>
            <person name="Vagvoelgyi C."/>
            <person name="Patrignani A."/>
            <person name="Fitzpatrick D."/>
            <person name="Nagy I."/>
            <person name="Doyle S."/>
            <person name="Anderson J.B."/>
            <person name="Grigoriev I.V."/>
            <person name="Gueldener U."/>
            <person name="Muensterkoetter M."/>
            <person name="Nagy L.G."/>
        </authorList>
    </citation>
    <scope>NUCLEOTIDE SEQUENCE [LARGE SCALE GENOMIC DNA]</scope>
    <source>
        <strain evidence="4">Ar21-2</strain>
    </source>
</reference>
<name>A0A2H3DLS6_ARMGA</name>
<dbReference type="GO" id="GO:0005524">
    <property type="term" value="F:ATP binding"/>
    <property type="evidence" value="ECO:0007669"/>
    <property type="project" value="UniProtKB-KW"/>
</dbReference>
<comment type="catalytic activity">
    <reaction evidence="1">
        <text>ATP + H2O = ADP + phosphate + H(+)</text>
        <dbReference type="Rhea" id="RHEA:13065"/>
        <dbReference type="ChEBI" id="CHEBI:15377"/>
        <dbReference type="ChEBI" id="CHEBI:15378"/>
        <dbReference type="ChEBI" id="CHEBI:30616"/>
        <dbReference type="ChEBI" id="CHEBI:43474"/>
        <dbReference type="ChEBI" id="CHEBI:456216"/>
        <dbReference type="EC" id="5.6.2.3"/>
    </reaction>
</comment>
<keyword evidence="4" id="KW-1185">Reference proteome</keyword>
<feature type="domain" description="DNA helicase Pif1-like DEAD-box helicase" evidence="2">
    <location>
        <begin position="17"/>
        <end position="109"/>
    </location>
</feature>
<dbReference type="InterPro" id="IPR051055">
    <property type="entry name" value="PIF1_helicase"/>
</dbReference>
<dbReference type="Pfam" id="PF05970">
    <property type="entry name" value="PIF1"/>
    <property type="match status" value="1"/>
</dbReference>
<keyword evidence="1" id="KW-0234">DNA repair</keyword>
<dbReference type="GO" id="GO:0000723">
    <property type="term" value="P:telomere maintenance"/>
    <property type="evidence" value="ECO:0007669"/>
    <property type="project" value="InterPro"/>
</dbReference>
<dbReference type="OrthoDB" id="432234at2759"/>
<protein>
    <recommendedName>
        <fullName evidence="1">ATP-dependent DNA helicase</fullName>
        <ecNumber evidence="1">5.6.2.3</ecNumber>
    </recommendedName>
</protein>
<keyword evidence="1" id="KW-0233">DNA recombination</keyword>
<keyword evidence="1" id="KW-0067">ATP-binding</keyword>
<evidence type="ECO:0000259" key="2">
    <source>
        <dbReference type="Pfam" id="PF05970"/>
    </source>
</evidence>
<dbReference type="AlphaFoldDB" id="A0A2H3DLS6"/>